<dbReference type="InterPro" id="IPR013783">
    <property type="entry name" value="Ig-like_fold"/>
</dbReference>
<dbReference type="EMBL" id="CAFBNE010000079">
    <property type="protein sequence ID" value="CAB4961549.1"/>
    <property type="molecule type" value="Genomic_DNA"/>
</dbReference>
<reference evidence="1" key="1">
    <citation type="submission" date="2020-05" db="EMBL/GenBank/DDBJ databases">
        <authorList>
            <person name="Chiriac C."/>
            <person name="Salcher M."/>
            <person name="Ghai R."/>
            <person name="Kavagutti S V."/>
        </authorList>
    </citation>
    <scope>NUCLEOTIDE SEQUENCE</scope>
</reference>
<sequence length="448" mass="44111">MTFLMTSRFRAQRPFIGAAVTLSLLSIFGLGASGGAGEAISSYIATPNGMVGVPQTITIAAPIAAGRTVTVGLLSGPAAFTTQATLGAGGEGSIAWTPTAAGTWTISGLGSIMTAGSTTITIASMPTYTVLLAQNHLQQGVSNNLLGVVVAPIGVLPPMGTLALSTSTGNTITSATLVSTTGTASTSSVIAGATATSTSVLPWTPTSSGDIPIKATYTPSSGGQLASVSAYSEPNTTTANATVSVRWPVALYAGSPTVLQAILGQGIPDGSVAFLIDGTTPVGSSPVVDGVGSQLVTMPASGVHTISVEYTGKNPGFSGTATQSVFVQGTKRPDALTVVAASGVPWSVALPITILRGQSVTLVGSSASGTTVLLRASGACFVNGAVLTALASGECLVTAISPGDAANSPGSATYTLSVVAAQSSVPPAVKATQRAVSLDDQIRTLLGP</sequence>
<dbReference type="Gene3D" id="2.60.40.10">
    <property type="entry name" value="Immunoglobulins"/>
    <property type="match status" value="1"/>
</dbReference>
<name>A0A6J7L5R6_9ZZZZ</name>
<organism evidence="1">
    <name type="scientific">freshwater metagenome</name>
    <dbReference type="NCBI Taxonomy" id="449393"/>
    <lineage>
        <taxon>unclassified sequences</taxon>
        <taxon>metagenomes</taxon>
        <taxon>ecological metagenomes</taxon>
    </lineage>
</organism>
<gene>
    <name evidence="1" type="ORF">UFOPK3772_02236</name>
</gene>
<proteinExistence type="predicted"/>
<accession>A0A6J7L5R6</accession>
<evidence type="ECO:0000313" key="1">
    <source>
        <dbReference type="EMBL" id="CAB4961549.1"/>
    </source>
</evidence>
<dbReference type="AlphaFoldDB" id="A0A6J7L5R6"/>
<protein>
    <submittedName>
        <fullName evidence="1">Unannotated protein</fullName>
    </submittedName>
</protein>